<proteinExistence type="inferred from homology"/>
<dbReference type="InterPro" id="IPR024654">
    <property type="entry name" value="Calcineurin-like_PHP_lpxH"/>
</dbReference>
<dbReference type="SUPFAM" id="SSF56300">
    <property type="entry name" value="Metallo-dependent phosphatases"/>
    <property type="match status" value="1"/>
</dbReference>
<dbReference type="InterPro" id="IPR000979">
    <property type="entry name" value="Phosphodiesterase_MJ0936/Vps29"/>
</dbReference>
<feature type="domain" description="Calcineurin-like phosphoesterase" evidence="2">
    <location>
        <begin position="1"/>
        <end position="183"/>
    </location>
</feature>
<dbReference type="NCBIfam" id="TIGR00040">
    <property type="entry name" value="yfcE"/>
    <property type="match status" value="1"/>
</dbReference>
<protein>
    <recommendedName>
        <fullName evidence="1">Phosphoesterase</fullName>
        <ecNumber evidence="1">3.1.4.-</ecNumber>
    </recommendedName>
</protein>
<evidence type="ECO:0000313" key="4">
    <source>
        <dbReference type="Proteomes" id="UP001596547"/>
    </source>
</evidence>
<dbReference type="RefSeq" id="WP_276303711.1">
    <property type="nucleotide sequence ID" value="NZ_CP119992.1"/>
</dbReference>
<comment type="similarity">
    <text evidence="1">Belongs to the metallophosphoesterase superfamily. YfcE family.</text>
</comment>
<comment type="caution">
    <text evidence="3">The sequence shown here is derived from an EMBL/GenBank/DDBJ whole genome shotgun (WGS) entry which is preliminary data.</text>
</comment>
<dbReference type="PANTHER" id="PTHR42850:SF2">
    <property type="entry name" value="BLL5683 PROTEIN"/>
    <property type="match status" value="1"/>
</dbReference>
<accession>A0ABD6A8Y6</accession>
<dbReference type="GeneID" id="79316317"/>
<dbReference type="InterPro" id="IPR011152">
    <property type="entry name" value="Pesterase_MJ0912"/>
</dbReference>
<reference evidence="3 4" key="1">
    <citation type="journal article" date="2019" name="Int. J. Syst. Evol. Microbiol.">
        <title>The Global Catalogue of Microorganisms (GCM) 10K type strain sequencing project: providing services to taxonomists for standard genome sequencing and annotation.</title>
        <authorList>
            <consortium name="The Broad Institute Genomics Platform"/>
            <consortium name="The Broad Institute Genome Sequencing Center for Infectious Disease"/>
            <person name="Wu L."/>
            <person name="Ma J."/>
        </authorList>
    </citation>
    <scope>NUCLEOTIDE SEQUENCE [LARGE SCALE GENOMIC DNA]</scope>
    <source>
        <strain evidence="3 4">PSR21</strain>
    </source>
</reference>
<gene>
    <name evidence="3" type="ORF">ACFQPE_09505</name>
</gene>
<dbReference type="Proteomes" id="UP001596547">
    <property type="component" value="Unassembled WGS sequence"/>
</dbReference>
<dbReference type="EC" id="3.1.4.-" evidence="1"/>
<dbReference type="InterPro" id="IPR029052">
    <property type="entry name" value="Metallo-depent_PP-like"/>
</dbReference>
<evidence type="ECO:0000313" key="3">
    <source>
        <dbReference type="EMBL" id="MFC7317029.1"/>
    </source>
</evidence>
<dbReference type="GO" id="GO:0046872">
    <property type="term" value="F:metal ion binding"/>
    <property type="evidence" value="ECO:0007669"/>
    <property type="project" value="UniProtKB-KW"/>
</dbReference>
<comment type="cofactor">
    <cofactor evidence="1">
        <name>a divalent metal cation</name>
        <dbReference type="ChEBI" id="CHEBI:60240"/>
    </cofactor>
</comment>
<dbReference type="InterPro" id="IPR050126">
    <property type="entry name" value="Ap4A_hydrolase"/>
</dbReference>
<keyword evidence="1" id="KW-0479">Metal-binding</keyword>
<name>A0ABD6A8Y6_9EURY</name>
<dbReference type="PANTHER" id="PTHR42850">
    <property type="entry name" value="METALLOPHOSPHOESTERASE"/>
    <property type="match status" value="1"/>
</dbReference>
<dbReference type="AlphaFoldDB" id="A0ABD6A8Y6"/>
<dbReference type="Pfam" id="PF12850">
    <property type="entry name" value="Metallophos_2"/>
    <property type="match status" value="1"/>
</dbReference>
<evidence type="ECO:0000256" key="1">
    <source>
        <dbReference type="RuleBase" id="RU362039"/>
    </source>
</evidence>
<keyword evidence="4" id="KW-1185">Reference proteome</keyword>
<evidence type="ECO:0000259" key="2">
    <source>
        <dbReference type="Pfam" id="PF12850"/>
    </source>
</evidence>
<dbReference type="PIRSF" id="PIRSF000883">
    <property type="entry name" value="Pesterase_MJ0912"/>
    <property type="match status" value="1"/>
</dbReference>
<dbReference type="Gene3D" id="3.60.21.10">
    <property type="match status" value="1"/>
</dbReference>
<dbReference type="GO" id="GO:0016787">
    <property type="term" value="F:hydrolase activity"/>
    <property type="evidence" value="ECO:0007669"/>
    <property type="project" value="UniProtKB-UniRule"/>
</dbReference>
<organism evidence="3 4">
    <name type="scientific">Halomarina halobia</name>
    <dbReference type="NCBI Taxonomy" id="3033386"/>
    <lineage>
        <taxon>Archaea</taxon>
        <taxon>Methanobacteriati</taxon>
        <taxon>Methanobacteriota</taxon>
        <taxon>Stenosarchaea group</taxon>
        <taxon>Halobacteria</taxon>
        <taxon>Halobacteriales</taxon>
        <taxon>Natronomonadaceae</taxon>
        <taxon>Halomarina</taxon>
    </lineage>
</organism>
<dbReference type="EMBL" id="JBHTBF010000002">
    <property type="protein sequence ID" value="MFC7317029.1"/>
    <property type="molecule type" value="Genomic_DNA"/>
</dbReference>
<sequence length="221" mass="24130">MEIGVISDVHANAVALEAVLAAMPPVDAVVCVGDVVGYGPHPVECVERVRDAAAHVVQGNHDRAVATPEAYRHNEMAYEGLRHARERLDDEQRAWLAGLPEETTCCDGRVRLVHSHPAERDRYVYPREFEALAPLLGDERALVLGHTHVQHDERVEGTLVVNPGSVGQPRDGDPRAAYAVLDPNTPSVEQRRVAYDVERVRADVAAAGLPQRTAARLARGE</sequence>